<protein>
    <recommendedName>
        <fullName evidence="2">Ubiquitin-like domain-containing protein</fullName>
    </recommendedName>
</protein>
<dbReference type="InterPro" id="IPR029071">
    <property type="entry name" value="Ubiquitin-like_domsf"/>
</dbReference>
<dbReference type="InterPro" id="IPR000626">
    <property type="entry name" value="Ubiquitin-like_dom"/>
</dbReference>
<gene>
    <name evidence="3" type="ORF">V1264_009715</name>
</gene>
<dbReference type="AlphaFoldDB" id="A0AAN9AS07"/>
<reference evidence="3 4" key="1">
    <citation type="submission" date="2024-02" db="EMBL/GenBank/DDBJ databases">
        <title>Chromosome-scale genome assembly of the rough periwinkle Littorina saxatilis.</title>
        <authorList>
            <person name="De Jode A."/>
            <person name="Faria R."/>
            <person name="Formenti G."/>
            <person name="Sims Y."/>
            <person name="Smith T.P."/>
            <person name="Tracey A."/>
            <person name="Wood J.M.D."/>
            <person name="Zagrodzka Z.B."/>
            <person name="Johannesson K."/>
            <person name="Butlin R.K."/>
            <person name="Leder E.H."/>
        </authorList>
    </citation>
    <scope>NUCLEOTIDE SEQUENCE [LARGE SCALE GENOMIC DNA]</scope>
    <source>
        <strain evidence="3">Snail1</strain>
        <tissue evidence="3">Muscle</tissue>
    </source>
</reference>
<accession>A0AAN9AS07</accession>
<evidence type="ECO:0000313" key="4">
    <source>
        <dbReference type="Proteomes" id="UP001374579"/>
    </source>
</evidence>
<evidence type="ECO:0000256" key="1">
    <source>
        <dbReference type="SAM" id="MobiDB-lite"/>
    </source>
</evidence>
<dbReference type="CDD" id="cd17039">
    <property type="entry name" value="Ubl_ubiquitin_like"/>
    <property type="match status" value="1"/>
</dbReference>
<dbReference type="SUPFAM" id="SSF54236">
    <property type="entry name" value="Ubiquitin-like"/>
    <property type="match status" value="1"/>
</dbReference>
<dbReference type="Gene3D" id="3.10.20.90">
    <property type="entry name" value="Phosphatidylinositol 3-kinase Catalytic Subunit, Chain A, domain 1"/>
    <property type="match status" value="1"/>
</dbReference>
<dbReference type="EMBL" id="JBAMIC010000022">
    <property type="protein sequence ID" value="KAK7092115.1"/>
    <property type="molecule type" value="Genomic_DNA"/>
</dbReference>
<evidence type="ECO:0000313" key="3">
    <source>
        <dbReference type="EMBL" id="KAK7092115.1"/>
    </source>
</evidence>
<dbReference type="Proteomes" id="UP001374579">
    <property type="component" value="Unassembled WGS sequence"/>
</dbReference>
<evidence type="ECO:0000259" key="2">
    <source>
        <dbReference type="PROSITE" id="PS50053"/>
    </source>
</evidence>
<sequence length="90" mass="10103">MVTHFDMDLNPTVPVRQLKEELAVQVGLPASHQQWFFRNQLLNDEHTLERAGVIHDSIVEVRPLPGPSRSALSPAELSAEAFTTETTREV</sequence>
<comment type="caution">
    <text evidence="3">The sequence shown here is derived from an EMBL/GenBank/DDBJ whole genome shotgun (WGS) entry which is preliminary data.</text>
</comment>
<dbReference type="PROSITE" id="PS50053">
    <property type="entry name" value="UBIQUITIN_2"/>
    <property type="match status" value="1"/>
</dbReference>
<proteinExistence type="predicted"/>
<feature type="region of interest" description="Disordered" evidence="1">
    <location>
        <begin position="66"/>
        <end position="90"/>
    </location>
</feature>
<name>A0AAN9AS07_9CAEN</name>
<keyword evidence="4" id="KW-1185">Reference proteome</keyword>
<feature type="domain" description="Ubiquitin-like" evidence="2">
    <location>
        <begin position="5"/>
        <end position="61"/>
    </location>
</feature>
<organism evidence="3 4">
    <name type="scientific">Littorina saxatilis</name>
    <dbReference type="NCBI Taxonomy" id="31220"/>
    <lineage>
        <taxon>Eukaryota</taxon>
        <taxon>Metazoa</taxon>
        <taxon>Spiralia</taxon>
        <taxon>Lophotrochozoa</taxon>
        <taxon>Mollusca</taxon>
        <taxon>Gastropoda</taxon>
        <taxon>Caenogastropoda</taxon>
        <taxon>Littorinimorpha</taxon>
        <taxon>Littorinoidea</taxon>
        <taxon>Littorinidae</taxon>
        <taxon>Littorina</taxon>
    </lineage>
</organism>
<dbReference type="Pfam" id="PF00240">
    <property type="entry name" value="ubiquitin"/>
    <property type="match status" value="1"/>
</dbReference>
<feature type="compositionally biased region" description="Low complexity" evidence="1">
    <location>
        <begin position="67"/>
        <end position="81"/>
    </location>
</feature>